<keyword evidence="5" id="KW-0175">Coiled coil</keyword>
<sequence length="150" mass="17862">MCVDTMVAEGRRKRADRQSWSKPMKKRFLYVNLVKAALRKYVEGKRMKMSHCRTVGRTFGHREEPQEAWRTDRLPCGAMAPRNTTQYLMDQAYSDPVNISTQQLLNDFERKSADVSRTEDEHFYSSLYSDEETMDFQQRDFENVYFLHEI</sequence>
<dbReference type="GO" id="GO:0000122">
    <property type="term" value="P:negative regulation of transcription by RNA polymerase II"/>
    <property type="evidence" value="ECO:0007669"/>
    <property type="project" value="InterPro"/>
</dbReference>
<organism evidence="8 9">
    <name type="scientific">Astyanax mexicanus</name>
    <name type="common">Blind cave fish</name>
    <name type="synonym">Astyanax fasciatus mexicanus</name>
    <dbReference type="NCBI Taxonomy" id="7994"/>
    <lineage>
        <taxon>Eukaryota</taxon>
        <taxon>Metazoa</taxon>
        <taxon>Chordata</taxon>
        <taxon>Craniata</taxon>
        <taxon>Vertebrata</taxon>
        <taxon>Euteleostomi</taxon>
        <taxon>Actinopterygii</taxon>
        <taxon>Neopterygii</taxon>
        <taxon>Teleostei</taxon>
        <taxon>Ostariophysi</taxon>
        <taxon>Characiformes</taxon>
        <taxon>Characoidei</taxon>
        <taxon>Acestrorhamphidae</taxon>
        <taxon>Acestrorhamphinae</taxon>
        <taxon>Astyanax</taxon>
    </lineage>
</organism>
<evidence type="ECO:0000256" key="1">
    <source>
        <dbReference type="ARBA" id="ARBA00004123"/>
    </source>
</evidence>
<keyword evidence="3" id="KW-0678">Repressor</keyword>
<evidence type="ECO:0000256" key="2">
    <source>
        <dbReference type="ARBA" id="ARBA00008409"/>
    </source>
</evidence>
<keyword evidence="4" id="KW-0805">Transcription regulation</keyword>
<dbReference type="EMBL" id="JAICCE010000002">
    <property type="protein sequence ID" value="KAG9280183.1"/>
    <property type="molecule type" value="Genomic_DNA"/>
</dbReference>
<dbReference type="GO" id="GO:0005634">
    <property type="term" value="C:nucleus"/>
    <property type="evidence" value="ECO:0007669"/>
    <property type="project" value="UniProtKB-SubCell"/>
</dbReference>
<dbReference type="Proteomes" id="UP000752171">
    <property type="component" value="Unassembled WGS sequence"/>
</dbReference>
<keyword evidence="7" id="KW-0539">Nucleus</keyword>
<dbReference type="InterPro" id="IPR024872">
    <property type="entry name" value="HEXIM"/>
</dbReference>
<dbReference type="AlphaFoldDB" id="A0A8T2M764"/>
<dbReference type="GO" id="GO:0004861">
    <property type="term" value="F:cyclin-dependent protein serine/threonine kinase inhibitor activity"/>
    <property type="evidence" value="ECO:0007669"/>
    <property type="project" value="InterPro"/>
</dbReference>
<keyword evidence="6" id="KW-0804">Transcription</keyword>
<evidence type="ECO:0000256" key="3">
    <source>
        <dbReference type="ARBA" id="ARBA00022491"/>
    </source>
</evidence>
<evidence type="ECO:0000256" key="4">
    <source>
        <dbReference type="ARBA" id="ARBA00023015"/>
    </source>
</evidence>
<evidence type="ECO:0000256" key="5">
    <source>
        <dbReference type="ARBA" id="ARBA00023054"/>
    </source>
</evidence>
<name>A0A8T2M764_ASTMX</name>
<comment type="similarity">
    <text evidence="2">Belongs to the HEXIM family.</text>
</comment>
<protein>
    <submittedName>
        <fullName evidence="8">Uncharacterized protein</fullName>
    </submittedName>
</protein>
<evidence type="ECO:0000313" key="8">
    <source>
        <dbReference type="EMBL" id="KAG9280183.1"/>
    </source>
</evidence>
<dbReference type="Pfam" id="PF15313">
    <property type="entry name" value="HEXIM"/>
    <property type="match status" value="1"/>
</dbReference>
<reference evidence="8 9" key="1">
    <citation type="submission" date="2021-07" db="EMBL/GenBank/DDBJ databases">
        <authorList>
            <person name="Imarazene B."/>
            <person name="Zahm M."/>
            <person name="Klopp C."/>
            <person name="Cabau C."/>
            <person name="Beille S."/>
            <person name="Jouanno E."/>
            <person name="Castinel A."/>
            <person name="Lluch J."/>
            <person name="Gil L."/>
            <person name="Kuchtly C."/>
            <person name="Lopez Roques C."/>
            <person name="Donnadieu C."/>
            <person name="Parrinello H."/>
            <person name="Journot L."/>
            <person name="Du K."/>
            <person name="Schartl M."/>
            <person name="Retaux S."/>
            <person name="Guiguen Y."/>
        </authorList>
    </citation>
    <scope>NUCLEOTIDE SEQUENCE [LARGE SCALE GENOMIC DNA]</scope>
    <source>
        <strain evidence="8">Pach_M1</strain>
        <tissue evidence="8">Testis</tissue>
    </source>
</reference>
<accession>A0A8T2M764</accession>
<comment type="subcellular location">
    <subcellularLocation>
        <location evidence="1">Nucleus</location>
    </subcellularLocation>
</comment>
<dbReference type="GO" id="GO:0005737">
    <property type="term" value="C:cytoplasm"/>
    <property type="evidence" value="ECO:0007669"/>
    <property type="project" value="InterPro"/>
</dbReference>
<gene>
    <name evidence="8" type="ORF">AMEX_G2863</name>
</gene>
<evidence type="ECO:0000313" key="9">
    <source>
        <dbReference type="Proteomes" id="UP000752171"/>
    </source>
</evidence>
<dbReference type="GO" id="GO:0017069">
    <property type="term" value="F:snRNA binding"/>
    <property type="evidence" value="ECO:0007669"/>
    <property type="project" value="InterPro"/>
</dbReference>
<proteinExistence type="inferred from homology"/>
<evidence type="ECO:0000256" key="6">
    <source>
        <dbReference type="ARBA" id="ARBA00023163"/>
    </source>
</evidence>
<evidence type="ECO:0000256" key="7">
    <source>
        <dbReference type="ARBA" id="ARBA00023242"/>
    </source>
</evidence>
<comment type="caution">
    <text evidence="8">The sequence shown here is derived from an EMBL/GenBank/DDBJ whole genome shotgun (WGS) entry which is preliminary data.</text>
</comment>